<dbReference type="Proteomes" id="UP001279734">
    <property type="component" value="Unassembled WGS sequence"/>
</dbReference>
<dbReference type="EMBL" id="BSYO01000035">
    <property type="protein sequence ID" value="GMH28831.1"/>
    <property type="molecule type" value="Genomic_DNA"/>
</dbReference>
<organism evidence="1 2">
    <name type="scientific">Nepenthes gracilis</name>
    <name type="common">Slender pitcher plant</name>
    <dbReference type="NCBI Taxonomy" id="150966"/>
    <lineage>
        <taxon>Eukaryota</taxon>
        <taxon>Viridiplantae</taxon>
        <taxon>Streptophyta</taxon>
        <taxon>Embryophyta</taxon>
        <taxon>Tracheophyta</taxon>
        <taxon>Spermatophyta</taxon>
        <taxon>Magnoliopsida</taxon>
        <taxon>eudicotyledons</taxon>
        <taxon>Gunneridae</taxon>
        <taxon>Pentapetalae</taxon>
        <taxon>Caryophyllales</taxon>
        <taxon>Nepenthaceae</taxon>
        <taxon>Nepenthes</taxon>
    </lineage>
</organism>
<accession>A0AAD3Y6T4</accession>
<gene>
    <name evidence="1" type="ORF">Nepgr_030674</name>
</gene>
<name>A0AAD3Y6T4_NEPGR</name>
<evidence type="ECO:0000313" key="2">
    <source>
        <dbReference type="Proteomes" id="UP001279734"/>
    </source>
</evidence>
<reference evidence="1" key="1">
    <citation type="submission" date="2023-05" db="EMBL/GenBank/DDBJ databases">
        <title>Nepenthes gracilis genome sequencing.</title>
        <authorList>
            <person name="Fukushima K."/>
        </authorList>
    </citation>
    <scope>NUCLEOTIDE SEQUENCE</scope>
    <source>
        <strain evidence="1">SING2019-196</strain>
    </source>
</reference>
<keyword evidence="2" id="KW-1185">Reference proteome</keyword>
<protein>
    <submittedName>
        <fullName evidence="1">Uncharacterized protein</fullName>
    </submittedName>
</protein>
<proteinExistence type="predicted"/>
<evidence type="ECO:0000313" key="1">
    <source>
        <dbReference type="EMBL" id="GMH28831.1"/>
    </source>
</evidence>
<sequence>MVSVIAEKGLSENGECYFVTHKPKYTRRRVSAVRDFPSGCGPNAQVINPGANNVVIDVDNAPNNGYKCGELFDIGVKMNSGSVSETQTDGKSSYSDATAKATSLFGKDGGMDVEHEGEELRKEFDNLGLVALPNGSVVETFKSSENTQKKDSESLMTELWIETHDPLKDLITAVAESSGTMKSLDSLDLKERVKDAGTQKMVEGNDMGSCSLPYYPIPSDLVWRKRKYPPRRRVSAIREFPPGCGASMASFNKNDSLKVSFKGDQLLCGDKMDAEKHADILRTDVKDLTEHVYDEDPRKAKMKGVVYGESWFQAQAESKSHKGASRSVIRPIRISDMEELQRKAEVKSHNCDESKSGKLDYSQKGKELWAERLGLRQREWLT</sequence>
<comment type="caution">
    <text evidence="1">The sequence shown here is derived from an EMBL/GenBank/DDBJ whole genome shotgun (WGS) entry which is preliminary data.</text>
</comment>
<dbReference type="AlphaFoldDB" id="A0AAD3Y6T4"/>